<proteinExistence type="predicted"/>
<dbReference type="RefSeq" id="WP_152891795.1">
    <property type="nucleotide sequence ID" value="NZ_WHJC01000357.1"/>
</dbReference>
<evidence type="ECO:0000313" key="2">
    <source>
        <dbReference type="Proteomes" id="UP000430345"/>
    </source>
</evidence>
<comment type="caution">
    <text evidence="1">The sequence shown here is derived from an EMBL/GenBank/DDBJ whole genome shotgun (WGS) entry which is preliminary data.</text>
</comment>
<evidence type="ECO:0000313" key="1">
    <source>
        <dbReference type="EMBL" id="MPQ44915.1"/>
    </source>
</evidence>
<reference evidence="1 2" key="1">
    <citation type="submission" date="2019-10" db="EMBL/GenBank/DDBJ databases">
        <title>The Genome Sequence of Clostridium tarantellae Isolated from Fish Brain.</title>
        <authorList>
            <person name="Bano L."/>
            <person name="Kiel M."/>
            <person name="Sales G."/>
            <person name="Doxey A.C."/>
            <person name="Mansfield M.J."/>
            <person name="Schiavone M."/>
            <person name="Rossetto O."/>
            <person name="Pirazzini M."/>
            <person name="Dobrindt U."/>
            <person name="Montecucco C."/>
        </authorList>
    </citation>
    <scope>NUCLEOTIDE SEQUENCE [LARGE SCALE GENOMIC DNA]</scope>
    <source>
        <strain evidence="1 2">DSM 3997</strain>
    </source>
</reference>
<keyword evidence="2" id="KW-1185">Reference proteome</keyword>
<dbReference type="AlphaFoldDB" id="A0A6I1MND2"/>
<gene>
    <name evidence="1" type="ORF">GBZ86_14335</name>
</gene>
<name>A0A6I1MND2_9CLOT</name>
<dbReference type="EMBL" id="WHJC01000357">
    <property type="protein sequence ID" value="MPQ44915.1"/>
    <property type="molecule type" value="Genomic_DNA"/>
</dbReference>
<sequence>MIYKENIIVCVDDLSKEFNKSKATIYKKLKSNKELIKPIIRKDRKTYISAEAVKWLKNIYDSKSINSEKDVKNNLNCKNIEENKIEKEKTVVNTDENNINSSLSNNLIHNEILKEDEQKETICNLENSTLNTIERNEINNPLIIPTEKICDNIVDKKEAIPTAEFLSKERIPLSLDNEVFGLLKSYVKFLETECNTKNKQLDSKDDIIKNMQVLLENEQEIVCSQVNLEERCREMDDKLFQLKGQLENRKKKQKKSFLKKLFKL</sequence>
<protein>
    <submittedName>
        <fullName evidence="1">Uncharacterized protein</fullName>
    </submittedName>
</protein>
<accession>A0A6I1MND2</accession>
<dbReference type="Proteomes" id="UP000430345">
    <property type="component" value="Unassembled WGS sequence"/>
</dbReference>
<organism evidence="1 2">
    <name type="scientific">Clostridium tarantellae</name>
    <dbReference type="NCBI Taxonomy" id="39493"/>
    <lineage>
        <taxon>Bacteria</taxon>
        <taxon>Bacillati</taxon>
        <taxon>Bacillota</taxon>
        <taxon>Clostridia</taxon>
        <taxon>Eubacteriales</taxon>
        <taxon>Clostridiaceae</taxon>
        <taxon>Clostridium</taxon>
    </lineage>
</organism>